<evidence type="ECO:0000313" key="1">
    <source>
        <dbReference type="EMBL" id="KDO77376.1"/>
    </source>
</evidence>
<organism evidence="1 2">
    <name type="scientific">Citrus sinensis</name>
    <name type="common">Sweet orange</name>
    <name type="synonym">Citrus aurantium var. sinensis</name>
    <dbReference type="NCBI Taxonomy" id="2711"/>
    <lineage>
        <taxon>Eukaryota</taxon>
        <taxon>Viridiplantae</taxon>
        <taxon>Streptophyta</taxon>
        <taxon>Embryophyta</taxon>
        <taxon>Tracheophyta</taxon>
        <taxon>Spermatophyta</taxon>
        <taxon>Magnoliopsida</taxon>
        <taxon>eudicotyledons</taxon>
        <taxon>Gunneridae</taxon>
        <taxon>Pentapetalae</taxon>
        <taxon>rosids</taxon>
        <taxon>malvids</taxon>
        <taxon>Sapindales</taxon>
        <taxon>Rutaceae</taxon>
        <taxon>Aurantioideae</taxon>
        <taxon>Citrus</taxon>
    </lineage>
</organism>
<dbReference type="AlphaFoldDB" id="A0A067GPW6"/>
<dbReference type="EMBL" id="KK784880">
    <property type="protein sequence ID" value="KDO77376.1"/>
    <property type="molecule type" value="Genomic_DNA"/>
</dbReference>
<evidence type="ECO:0000313" key="2">
    <source>
        <dbReference type="Proteomes" id="UP000027120"/>
    </source>
</evidence>
<keyword evidence="2" id="KW-1185">Reference proteome</keyword>
<sequence>MSDMNQYTQLLNFLRSVNIDTFVINQLILTEIWPNQLPLFLQSISTALSLCSPTTTTNLTITIMTLSHFTATLKIHKRCLSS</sequence>
<accession>A0A067GPW6</accession>
<name>A0A067GPW6_CITSI</name>
<dbReference type="Proteomes" id="UP000027120">
    <property type="component" value="Unassembled WGS sequence"/>
</dbReference>
<gene>
    <name evidence="1" type="ORF">CISIN_1g034831mg</name>
</gene>
<proteinExistence type="predicted"/>
<reference evidence="1 2" key="1">
    <citation type="submission" date="2014-04" db="EMBL/GenBank/DDBJ databases">
        <authorList>
            <consortium name="International Citrus Genome Consortium"/>
            <person name="Gmitter F."/>
            <person name="Chen C."/>
            <person name="Farmerie W."/>
            <person name="Harkins T."/>
            <person name="Desany B."/>
            <person name="Mohiuddin M."/>
            <person name="Kodira C."/>
            <person name="Borodovsky M."/>
            <person name="Lomsadze A."/>
            <person name="Burns P."/>
            <person name="Jenkins J."/>
            <person name="Prochnik S."/>
            <person name="Shu S."/>
            <person name="Chapman J."/>
            <person name="Pitluck S."/>
            <person name="Schmutz J."/>
            <person name="Rokhsar D."/>
        </authorList>
    </citation>
    <scope>NUCLEOTIDE SEQUENCE</scope>
</reference>
<protein>
    <submittedName>
        <fullName evidence="1">Uncharacterized protein</fullName>
    </submittedName>
</protein>